<dbReference type="PANTHER" id="PTHR10605">
    <property type="entry name" value="HEPARAN SULFATE SULFOTRANSFERASE"/>
    <property type="match status" value="1"/>
</dbReference>
<dbReference type="Gene3D" id="3.40.50.300">
    <property type="entry name" value="P-loop containing nucleotide triphosphate hydrolases"/>
    <property type="match status" value="1"/>
</dbReference>
<dbReference type="SUPFAM" id="SSF52540">
    <property type="entry name" value="P-loop containing nucleoside triphosphate hydrolases"/>
    <property type="match status" value="1"/>
</dbReference>
<evidence type="ECO:0000259" key="3">
    <source>
        <dbReference type="Pfam" id="PF00685"/>
    </source>
</evidence>
<protein>
    <submittedName>
        <fullName evidence="4">Sulfotransferase domain-containing protein</fullName>
    </submittedName>
</protein>
<dbReference type="PANTHER" id="PTHR10605:SF56">
    <property type="entry name" value="BIFUNCTIONAL HEPARAN SULFATE N-DEACETYLASE_N-SULFOTRANSFERASE"/>
    <property type="match status" value="1"/>
</dbReference>
<name>A0ABY7JTN2_9ACTN</name>
<sequence>MTARDAKPRAGRSTSPVVSLGREVIHAYGCATARWRPDPDFLIIGAKRGGSTSFYYDLLRHSQIAPLFPRPDHLPKAAATKGVHYFDQNYHRGERWYRSHLPSGFVRGRQARRLGLPVITGEASPYYLFHPAAAERAAAMLPGAKIIAVLRDPVQRTYSHWKERRREGAEELDFSAALEAEDIRIGAIEDELRRDPAAYSYAHEQQSYARQSEYVTGLARWYKHFPREQFLILSSEEYYADPQAALREAQVFLGLDREELASGEVRNAAAGDAIDPVVEAELRNRFGPYNDQLCQLTGRTFPWP</sequence>
<reference evidence="4" key="1">
    <citation type="submission" date="2022-05" db="EMBL/GenBank/DDBJ databases">
        <title>Jatrophihabitans sp. SB3-54 whole genome sequence.</title>
        <authorList>
            <person name="Suh M.K."/>
            <person name="Eom M.K."/>
            <person name="Kim J.S."/>
            <person name="Kim H.S."/>
            <person name="Do H.E."/>
            <person name="Shin Y.K."/>
            <person name="Lee J.-S."/>
        </authorList>
    </citation>
    <scope>NUCLEOTIDE SEQUENCE</scope>
    <source>
        <strain evidence="4">SB3-54</strain>
    </source>
</reference>
<evidence type="ECO:0000256" key="2">
    <source>
        <dbReference type="ARBA" id="ARBA00023180"/>
    </source>
</evidence>
<evidence type="ECO:0000313" key="4">
    <source>
        <dbReference type="EMBL" id="WAX55915.1"/>
    </source>
</evidence>
<dbReference type="EMBL" id="CP097463">
    <property type="protein sequence ID" value="WAX55915.1"/>
    <property type="molecule type" value="Genomic_DNA"/>
</dbReference>
<keyword evidence="2" id="KW-0325">Glycoprotein</keyword>
<gene>
    <name evidence="4" type="ORF">M6B22_15405</name>
</gene>
<keyword evidence="1" id="KW-0808">Transferase</keyword>
<dbReference type="Proteomes" id="UP001164693">
    <property type="component" value="Chromosome"/>
</dbReference>
<dbReference type="Pfam" id="PF00685">
    <property type="entry name" value="Sulfotransfer_1"/>
    <property type="match status" value="1"/>
</dbReference>
<evidence type="ECO:0000313" key="5">
    <source>
        <dbReference type="Proteomes" id="UP001164693"/>
    </source>
</evidence>
<proteinExistence type="predicted"/>
<dbReference type="InterPro" id="IPR027417">
    <property type="entry name" value="P-loop_NTPase"/>
</dbReference>
<dbReference type="InterPro" id="IPR037359">
    <property type="entry name" value="NST/OST"/>
</dbReference>
<feature type="domain" description="Sulfotransferase" evidence="3">
    <location>
        <begin position="38"/>
        <end position="259"/>
    </location>
</feature>
<evidence type="ECO:0000256" key="1">
    <source>
        <dbReference type="ARBA" id="ARBA00022679"/>
    </source>
</evidence>
<keyword evidence="5" id="KW-1185">Reference proteome</keyword>
<dbReference type="InterPro" id="IPR000863">
    <property type="entry name" value="Sulfotransferase_dom"/>
</dbReference>
<accession>A0ABY7JTN2</accession>
<organism evidence="4 5">
    <name type="scientific">Jatrophihabitans cynanchi</name>
    <dbReference type="NCBI Taxonomy" id="2944128"/>
    <lineage>
        <taxon>Bacteria</taxon>
        <taxon>Bacillati</taxon>
        <taxon>Actinomycetota</taxon>
        <taxon>Actinomycetes</taxon>
        <taxon>Jatrophihabitantales</taxon>
        <taxon>Jatrophihabitantaceae</taxon>
        <taxon>Jatrophihabitans</taxon>
    </lineage>
</organism>
<dbReference type="RefSeq" id="WP_269442440.1">
    <property type="nucleotide sequence ID" value="NZ_CP097463.1"/>
</dbReference>